<dbReference type="PANTHER" id="PTHR43157:SF31">
    <property type="entry name" value="PHOSPHATIDYLINOSITOL-GLYCAN BIOSYNTHESIS CLASS F PROTEIN"/>
    <property type="match status" value="1"/>
</dbReference>
<reference evidence="2 3" key="1">
    <citation type="journal article" date="2019" name="Emerg. Microbes Infect.">
        <title>Comprehensive subspecies identification of 175 nontuberculous mycobacteria species based on 7547 genomic profiles.</title>
        <authorList>
            <person name="Matsumoto Y."/>
            <person name="Kinjo T."/>
            <person name="Motooka D."/>
            <person name="Nabeya D."/>
            <person name="Jung N."/>
            <person name="Uechi K."/>
            <person name="Horii T."/>
            <person name="Iida T."/>
            <person name="Fujita J."/>
            <person name="Nakamura S."/>
        </authorList>
    </citation>
    <scope>NUCLEOTIDE SEQUENCE [LARGE SCALE GENOMIC DNA]</scope>
    <source>
        <strain evidence="2 3">JCM 6396</strain>
    </source>
</reference>
<dbReference type="OrthoDB" id="4449798at2"/>
<evidence type="ECO:0000313" key="3">
    <source>
        <dbReference type="Proteomes" id="UP000467006"/>
    </source>
</evidence>
<keyword evidence="3" id="KW-1185">Reference proteome</keyword>
<dbReference type="GO" id="GO:0016491">
    <property type="term" value="F:oxidoreductase activity"/>
    <property type="evidence" value="ECO:0007669"/>
    <property type="project" value="UniProtKB-KW"/>
</dbReference>
<dbReference type="EMBL" id="AP022563">
    <property type="protein sequence ID" value="BBX18160.1"/>
    <property type="molecule type" value="Genomic_DNA"/>
</dbReference>
<proteinExistence type="predicted"/>
<dbReference type="PRINTS" id="PR00081">
    <property type="entry name" value="GDHRDH"/>
</dbReference>
<dbReference type="AlphaFoldDB" id="A0A7I7K1Y6"/>
<dbReference type="Proteomes" id="UP000467006">
    <property type="component" value="Chromosome"/>
</dbReference>
<gene>
    <name evidence="2" type="ORF">MDUV_30200</name>
</gene>
<sequence length="273" mass="29353">MRIIVTGGNSGVGLATATAMATAGHEVVIACRSLKKGHEAAAAMSGDVEVRELDLADLTSVRKFADTVDAVDVLVNNAGVLGLPLTRTADGFEAHMGTNHLGHFALTCLLGDRIRDRVVSVSSTNYTTAQIHFDDLNWERRRYNPWAAYGESKLANLLFVRELVARGKTAYASDPGMTNTAITRDGSGMLQWAGRVISPYIAQSPPDGARSTIQAISTTLPNGTYFAPRGLMHQWGRPKPTTLKAKAVDPDSARRLWECSAKLTGCEWQDGAP</sequence>
<evidence type="ECO:0000313" key="2">
    <source>
        <dbReference type="EMBL" id="BBX18160.1"/>
    </source>
</evidence>
<dbReference type="Gene3D" id="3.40.50.720">
    <property type="entry name" value="NAD(P)-binding Rossmann-like Domain"/>
    <property type="match status" value="1"/>
</dbReference>
<dbReference type="KEGG" id="mdu:MDUV_30200"/>
<dbReference type="Pfam" id="PF00106">
    <property type="entry name" value="adh_short"/>
    <property type="match status" value="1"/>
</dbReference>
<protein>
    <submittedName>
        <fullName evidence="2">Short-chain dehydrogenase</fullName>
    </submittedName>
</protein>
<organism evidence="2 3">
    <name type="scientific">Mycolicibacterium duvalii</name>
    <dbReference type="NCBI Taxonomy" id="39688"/>
    <lineage>
        <taxon>Bacteria</taxon>
        <taxon>Bacillati</taxon>
        <taxon>Actinomycetota</taxon>
        <taxon>Actinomycetes</taxon>
        <taxon>Mycobacteriales</taxon>
        <taxon>Mycobacteriaceae</taxon>
        <taxon>Mycolicibacterium</taxon>
    </lineage>
</organism>
<accession>A0A7I7K1Y6</accession>
<dbReference type="InterPro" id="IPR036291">
    <property type="entry name" value="NAD(P)-bd_dom_sf"/>
</dbReference>
<dbReference type="InterPro" id="IPR002347">
    <property type="entry name" value="SDR_fam"/>
</dbReference>
<keyword evidence="1" id="KW-0560">Oxidoreductase</keyword>
<dbReference type="PANTHER" id="PTHR43157">
    <property type="entry name" value="PHOSPHATIDYLINOSITOL-GLYCAN BIOSYNTHESIS CLASS F PROTEIN-RELATED"/>
    <property type="match status" value="1"/>
</dbReference>
<dbReference type="SUPFAM" id="SSF51735">
    <property type="entry name" value="NAD(P)-binding Rossmann-fold domains"/>
    <property type="match status" value="1"/>
</dbReference>
<dbReference type="RefSeq" id="WP_098002366.1">
    <property type="nucleotide sequence ID" value="NZ_AP022563.1"/>
</dbReference>
<evidence type="ECO:0000256" key="1">
    <source>
        <dbReference type="ARBA" id="ARBA00023002"/>
    </source>
</evidence>
<name>A0A7I7K1Y6_9MYCO</name>